<dbReference type="Gene3D" id="1.10.150.130">
    <property type="match status" value="1"/>
</dbReference>
<keyword evidence="3" id="KW-1185">Reference proteome</keyword>
<proteinExistence type="predicted"/>
<comment type="caution">
    <text evidence="2">The sequence shown here is derived from an EMBL/GenBank/DDBJ whole genome shotgun (WGS) entry which is preliminary data.</text>
</comment>
<dbReference type="GO" id="GO:0003677">
    <property type="term" value="F:DNA binding"/>
    <property type="evidence" value="ECO:0007669"/>
    <property type="project" value="UniProtKB-KW"/>
</dbReference>
<protein>
    <submittedName>
        <fullName evidence="2">Uncharacterized protein</fullName>
    </submittedName>
</protein>
<gene>
    <name evidence="2" type="ORF">MEDL_58493</name>
</gene>
<evidence type="ECO:0000313" key="2">
    <source>
        <dbReference type="EMBL" id="CAG2246534.1"/>
    </source>
</evidence>
<keyword evidence="1" id="KW-0238">DNA-binding</keyword>
<accession>A0A8S3URH8</accession>
<dbReference type="AlphaFoldDB" id="A0A8S3URH8"/>
<evidence type="ECO:0000256" key="1">
    <source>
        <dbReference type="ARBA" id="ARBA00023125"/>
    </source>
</evidence>
<name>A0A8S3URH8_MYTED</name>
<dbReference type="InterPro" id="IPR010998">
    <property type="entry name" value="Integrase_recombinase_N"/>
</dbReference>
<dbReference type="OrthoDB" id="5988579at2759"/>
<evidence type="ECO:0000313" key="3">
    <source>
        <dbReference type="Proteomes" id="UP000683360"/>
    </source>
</evidence>
<organism evidence="2 3">
    <name type="scientific">Mytilus edulis</name>
    <name type="common">Blue mussel</name>
    <dbReference type="NCBI Taxonomy" id="6550"/>
    <lineage>
        <taxon>Eukaryota</taxon>
        <taxon>Metazoa</taxon>
        <taxon>Spiralia</taxon>
        <taxon>Lophotrochozoa</taxon>
        <taxon>Mollusca</taxon>
        <taxon>Bivalvia</taxon>
        <taxon>Autobranchia</taxon>
        <taxon>Pteriomorphia</taxon>
        <taxon>Mytilida</taxon>
        <taxon>Mytiloidea</taxon>
        <taxon>Mytilidae</taxon>
        <taxon>Mytilinae</taxon>
        <taxon>Mytilus</taxon>
    </lineage>
</organism>
<dbReference type="EMBL" id="CAJPWZ010002871">
    <property type="protein sequence ID" value="CAG2246534.1"/>
    <property type="molecule type" value="Genomic_DNA"/>
</dbReference>
<sequence length="351" mass="40279">MNARTEETVISQLPEDLLHKRNSDILQVQSLDNFQTYFEYESGLFLINVHNRLKHSISYRKSINTLDFILDIINSSYKIPFINEPESVFLKNNKSAFDNSDFVGKAIQDLLDSNQGGVERTFCVNPLTVFVSQSGKGRLILDLRHVNKQVVRPLIKHWRKDGIKITVYLDDGLALAEEEQIVDKDVAPLGAFYVLITLDCLKDCWTMYVFRDHWTICLSVTGRTSSKMCYLLALCNIEIITKIFSTRFWSANENVAHPELRLLLHNLPTTVTDAKAKSTLDKYSGVFKRFAKWTEKYHEITCILPCKEIYVGLYLPNLIESANHFSLIESAFYSIRWAHNLAGVKTLATQI</sequence>
<dbReference type="Proteomes" id="UP000683360">
    <property type="component" value="Unassembled WGS sequence"/>
</dbReference>
<reference evidence="2" key="1">
    <citation type="submission" date="2021-03" db="EMBL/GenBank/DDBJ databases">
        <authorList>
            <person name="Bekaert M."/>
        </authorList>
    </citation>
    <scope>NUCLEOTIDE SEQUENCE</scope>
</reference>
<dbReference type="SUPFAM" id="SSF47823">
    <property type="entry name" value="lambda integrase-like, N-terminal domain"/>
    <property type="match status" value="1"/>
</dbReference>